<keyword evidence="12 16" id="KW-0443">Lipid metabolism</keyword>
<feature type="compositionally biased region" description="Basic and acidic residues" evidence="17">
    <location>
        <begin position="102"/>
        <end position="111"/>
    </location>
</feature>
<dbReference type="GeneID" id="28735299"/>
<comment type="pathway">
    <text evidence="2 16">Glycerolipid metabolism; triacylglycerol biosynthesis.</text>
</comment>
<dbReference type="PANTHER" id="PTHR12317">
    <property type="entry name" value="DIACYLGLYCEROL O-ACYLTRANSFERASE"/>
    <property type="match status" value="1"/>
</dbReference>
<dbReference type="GO" id="GO:0005789">
    <property type="term" value="C:endoplasmic reticulum membrane"/>
    <property type="evidence" value="ECO:0007669"/>
    <property type="project" value="UniProtKB-SubCell"/>
</dbReference>
<feature type="transmembrane region" description="Helical" evidence="16">
    <location>
        <begin position="151"/>
        <end position="172"/>
    </location>
</feature>
<keyword evidence="8 16" id="KW-0812">Transmembrane</keyword>
<comment type="subcellular location">
    <subcellularLocation>
        <location evidence="1 16">Endoplasmic reticulum membrane</location>
        <topology evidence="1 16">Multi-pass membrane protein</topology>
    </subcellularLocation>
</comment>
<evidence type="ECO:0000256" key="16">
    <source>
        <dbReference type="RuleBase" id="RU367023"/>
    </source>
</evidence>
<comment type="similarity">
    <text evidence="4 16">Belongs to the diacylglycerol acyltransferase family.</text>
</comment>
<evidence type="ECO:0000256" key="2">
    <source>
        <dbReference type="ARBA" id="ARBA00004771"/>
    </source>
</evidence>
<keyword evidence="9" id="KW-0319">Glycerol metabolism</keyword>
<keyword evidence="7 18" id="KW-0808">Transferase</keyword>
<evidence type="ECO:0000313" key="18">
    <source>
        <dbReference type="EMBL" id="KPI39525.1"/>
    </source>
</evidence>
<dbReference type="CDD" id="cd07987">
    <property type="entry name" value="LPLAT_MGAT-like"/>
    <property type="match status" value="1"/>
</dbReference>
<comment type="catalytic activity">
    <reaction evidence="15 16">
        <text>an acyl-CoA + a 1,2-diacyl-sn-glycerol = a triacyl-sn-glycerol + CoA</text>
        <dbReference type="Rhea" id="RHEA:10868"/>
        <dbReference type="ChEBI" id="CHEBI:17815"/>
        <dbReference type="ChEBI" id="CHEBI:57287"/>
        <dbReference type="ChEBI" id="CHEBI:58342"/>
        <dbReference type="ChEBI" id="CHEBI:64615"/>
        <dbReference type="EC" id="2.3.1.20"/>
    </reaction>
</comment>
<dbReference type="VEuPathDB" id="FungiDB:AB675_3373"/>
<dbReference type="STRING" id="1664694.A0A0N1P014"/>
<feature type="compositionally biased region" description="Polar residues" evidence="17">
    <location>
        <begin position="91"/>
        <end position="101"/>
    </location>
</feature>
<evidence type="ECO:0000256" key="6">
    <source>
        <dbReference type="ARBA" id="ARBA00022516"/>
    </source>
</evidence>
<evidence type="ECO:0000256" key="4">
    <source>
        <dbReference type="ARBA" id="ARBA00005420"/>
    </source>
</evidence>
<dbReference type="GO" id="GO:0019432">
    <property type="term" value="P:triglyceride biosynthetic process"/>
    <property type="evidence" value="ECO:0007669"/>
    <property type="project" value="UniProtKB-UniRule"/>
</dbReference>
<reference evidence="18 19" key="1">
    <citation type="submission" date="2015-06" db="EMBL/GenBank/DDBJ databases">
        <title>Draft genome of the ant-associated black yeast Phialophora attae CBS 131958.</title>
        <authorList>
            <person name="Moreno L.F."/>
            <person name="Stielow B.J."/>
            <person name="de Hoog S."/>
            <person name="Vicente V.A."/>
            <person name="Weiss V.A."/>
            <person name="de Vries M."/>
            <person name="Cruz L.M."/>
            <person name="Souza E.M."/>
        </authorList>
    </citation>
    <scope>NUCLEOTIDE SEQUENCE [LARGE SCALE GENOMIC DNA]</scope>
    <source>
        <strain evidence="18 19">CBS 131958</strain>
    </source>
</reference>
<keyword evidence="19" id="KW-1185">Reference proteome</keyword>
<dbReference type="EMBL" id="LFJN01000014">
    <property type="protein sequence ID" value="KPI39525.1"/>
    <property type="molecule type" value="Genomic_DNA"/>
</dbReference>
<organism evidence="18 19">
    <name type="scientific">Cyphellophora attinorum</name>
    <dbReference type="NCBI Taxonomy" id="1664694"/>
    <lineage>
        <taxon>Eukaryota</taxon>
        <taxon>Fungi</taxon>
        <taxon>Dikarya</taxon>
        <taxon>Ascomycota</taxon>
        <taxon>Pezizomycotina</taxon>
        <taxon>Eurotiomycetes</taxon>
        <taxon>Chaetothyriomycetidae</taxon>
        <taxon>Chaetothyriales</taxon>
        <taxon>Cyphellophoraceae</taxon>
        <taxon>Cyphellophora</taxon>
    </lineage>
</organism>
<dbReference type="RefSeq" id="XP_017999488.1">
    <property type="nucleotide sequence ID" value="XM_018143419.1"/>
</dbReference>
<proteinExistence type="inferred from homology"/>
<keyword evidence="14 16" id="KW-0012">Acyltransferase</keyword>
<dbReference type="GO" id="GO:0004144">
    <property type="term" value="F:diacylglycerol O-acyltransferase activity"/>
    <property type="evidence" value="ECO:0007669"/>
    <property type="project" value="UniProtKB-UniRule"/>
</dbReference>
<keyword evidence="10 16" id="KW-0256">Endoplasmic reticulum</keyword>
<sequence>MAATTSTGPLSDEPANPEVREELSLPPKSYADAAHAGLDDDKHEARRLETVLTAVTTEIVETTVATTLHKTTLLSTEEYASAKDGWEDHASSNGSTLVTVDTDNKEEKEQKSQSNAPLESGRQAGAGWGRSAIRWAPLNVPLQRRLQTMAVLWHSLSIVTMVGIFFLCLAFPPNWIWLVPYLLYIVFSDAHMSGTLRRRSNWLRRQKVWSLFASYFPARLHRTVQLERHRKYIFGYHPHGIISHGAFAAFATEAMGFAELFPGITNTLLTLDANFRLPFYREYALAMGLASVSKESIENLLSKGGPNGSGMGRAVTIVVGGAKESLMAKPYHLRLILNIRKGFVKIAIRQGADLVPVLAFGENDIYEQVDSNTHPWLYKFQIWVKWVAGFTIPLFHARGIFNYDVGLMPYRRPINLVVGRPIEVHQPQDGIVTDAYLDEIHGKYVKELQRIWDDHKEQFSPQREEELTIQE</sequence>
<accession>A0A0N1P014</accession>
<dbReference type="UniPathway" id="UPA00282"/>
<keyword evidence="13 16" id="KW-0472">Membrane</keyword>
<evidence type="ECO:0000313" key="19">
    <source>
        <dbReference type="Proteomes" id="UP000038010"/>
    </source>
</evidence>
<keyword evidence="6 16" id="KW-0444">Lipid biosynthesis</keyword>
<evidence type="ECO:0000256" key="13">
    <source>
        <dbReference type="ARBA" id="ARBA00023136"/>
    </source>
</evidence>
<dbReference type="InterPro" id="IPR007130">
    <property type="entry name" value="DAGAT"/>
</dbReference>
<dbReference type="AlphaFoldDB" id="A0A0N1P014"/>
<comment type="caution">
    <text evidence="18">The sequence shown here is derived from an EMBL/GenBank/DDBJ whole genome shotgun (WGS) entry which is preliminary data.</text>
</comment>
<name>A0A0N1P014_9EURO</name>
<feature type="region of interest" description="Disordered" evidence="17">
    <location>
        <begin position="1"/>
        <end position="41"/>
    </location>
</feature>
<dbReference type="EC" id="2.3.1.20" evidence="5 16"/>
<gene>
    <name evidence="18" type="ORF">AB675_3373</name>
</gene>
<evidence type="ECO:0000256" key="14">
    <source>
        <dbReference type="ARBA" id="ARBA00023315"/>
    </source>
</evidence>
<keyword evidence="11 16" id="KW-1133">Transmembrane helix</keyword>
<dbReference type="Pfam" id="PF03982">
    <property type="entry name" value="DAGAT"/>
    <property type="match status" value="1"/>
</dbReference>
<feature type="transmembrane region" description="Helical" evidence="16">
    <location>
        <begin position="178"/>
        <end position="196"/>
    </location>
</feature>
<evidence type="ECO:0000256" key="10">
    <source>
        <dbReference type="ARBA" id="ARBA00022824"/>
    </source>
</evidence>
<dbReference type="GO" id="GO:0006071">
    <property type="term" value="P:glycerol metabolic process"/>
    <property type="evidence" value="ECO:0007669"/>
    <property type="project" value="UniProtKB-UniRule"/>
</dbReference>
<comment type="function">
    <text evidence="16">Catalyzes the terminal and only committed step in triacylglycerol synthesis by using diacylglycerol and fatty acyl CoA as substrates.</text>
</comment>
<dbReference type="OrthoDB" id="264532at2759"/>
<evidence type="ECO:0000256" key="8">
    <source>
        <dbReference type="ARBA" id="ARBA00022692"/>
    </source>
</evidence>
<evidence type="ECO:0000256" key="7">
    <source>
        <dbReference type="ARBA" id="ARBA00022679"/>
    </source>
</evidence>
<evidence type="ECO:0000256" key="12">
    <source>
        <dbReference type="ARBA" id="ARBA00023098"/>
    </source>
</evidence>
<evidence type="ECO:0000256" key="17">
    <source>
        <dbReference type="SAM" id="MobiDB-lite"/>
    </source>
</evidence>
<feature type="region of interest" description="Disordered" evidence="17">
    <location>
        <begin position="84"/>
        <end position="124"/>
    </location>
</feature>
<evidence type="ECO:0000256" key="9">
    <source>
        <dbReference type="ARBA" id="ARBA00022798"/>
    </source>
</evidence>
<dbReference type="Proteomes" id="UP000038010">
    <property type="component" value="Unassembled WGS sequence"/>
</dbReference>
<evidence type="ECO:0000256" key="11">
    <source>
        <dbReference type="ARBA" id="ARBA00022989"/>
    </source>
</evidence>
<evidence type="ECO:0000256" key="3">
    <source>
        <dbReference type="ARBA" id="ARBA00005189"/>
    </source>
</evidence>
<comment type="pathway">
    <text evidence="3">Lipid metabolism.</text>
</comment>
<dbReference type="PANTHER" id="PTHR12317:SF0">
    <property type="entry name" value="ACYLTRANSFERASE"/>
    <property type="match status" value="1"/>
</dbReference>
<evidence type="ECO:0000256" key="15">
    <source>
        <dbReference type="ARBA" id="ARBA00048109"/>
    </source>
</evidence>
<evidence type="ECO:0000256" key="1">
    <source>
        <dbReference type="ARBA" id="ARBA00004477"/>
    </source>
</evidence>
<evidence type="ECO:0000256" key="5">
    <source>
        <dbReference type="ARBA" id="ARBA00013244"/>
    </source>
</evidence>
<protein>
    <recommendedName>
        <fullName evidence="5 16">Diacylglycerol O-acyltransferase</fullName>
        <ecNumber evidence="5 16">2.3.1.20</ecNumber>
    </recommendedName>
</protein>